<dbReference type="AlphaFoldDB" id="A0A392VFY2"/>
<evidence type="ECO:0000256" key="1">
    <source>
        <dbReference type="SAM" id="Phobius"/>
    </source>
</evidence>
<feature type="non-terminal residue" evidence="2">
    <location>
        <position position="1"/>
    </location>
</feature>
<comment type="caution">
    <text evidence="2">The sequence shown here is derived from an EMBL/GenBank/DDBJ whole genome shotgun (WGS) entry which is preliminary data.</text>
</comment>
<feature type="transmembrane region" description="Helical" evidence="1">
    <location>
        <begin position="33"/>
        <end position="53"/>
    </location>
</feature>
<dbReference type="EMBL" id="LXQA011149773">
    <property type="protein sequence ID" value="MCI86797.1"/>
    <property type="molecule type" value="Genomic_DNA"/>
</dbReference>
<keyword evidence="1" id="KW-1133">Transmembrane helix</keyword>
<protein>
    <submittedName>
        <fullName evidence="2">Uncharacterized protein</fullName>
    </submittedName>
</protein>
<sequence length="62" mass="7016">GLEQHGSFEKESVPIVYDLLHSSNIFNSYDATILPSCIIVVVITCCLLMIQLFKDYRSPLKI</sequence>
<reference evidence="2 3" key="1">
    <citation type="journal article" date="2018" name="Front. Plant Sci.">
        <title>Red Clover (Trifolium pratense) and Zigzag Clover (T. medium) - A Picture of Genomic Similarities and Differences.</title>
        <authorList>
            <person name="Dluhosova J."/>
            <person name="Istvanek J."/>
            <person name="Nedelnik J."/>
            <person name="Repkova J."/>
        </authorList>
    </citation>
    <scope>NUCLEOTIDE SEQUENCE [LARGE SCALE GENOMIC DNA]</scope>
    <source>
        <strain evidence="3">cv. 10/8</strain>
        <tissue evidence="2">Leaf</tissue>
    </source>
</reference>
<evidence type="ECO:0000313" key="3">
    <source>
        <dbReference type="Proteomes" id="UP000265520"/>
    </source>
</evidence>
<name>A0A392VFY2_9FABA</name>
<keyword evidence="3" id="KW-1185">Reference proteome</keyword>
<accession>A0A392VFY2</accession>
<dbReference type="Proteomes" id="UP000265520">
    <property type="component" value="Unassembled WGS sequence"/>
</dbReference>
<evidence type="ECO:0000313" key="2">
    <source>
        <dbReference type="EMBL" id="MCI86797.1"/>
    </source>
</evidence>
<organism evidence="2 3">
    <name type="scientific">Trifolium medium</name>
    <dbReference type="NCBI Taxonomy" id="97028"/>
    <lineage>
        <taxon>Eukaryota</taxon>
        <taxon>Viridiplantae</taxon>
        <taxon>Streptophyta</taxon>
        <taxon>Embryophyta</taxon>
        <taxon>Tracheophyta</taxon>
        <taxon>Spermatophyta</taxon>
        <taxon>Magnoliopsida</taxon>
        <taxon>eudicotyledons</taxon>
        <taxon>Gunneridae</taxon>
        <taxon>Pentapetalae</taxon>
        <taxon>rosids</taxon>
        <taxon>fabids</taxon>
        <taxon>Fabales</taxon>
        <taxon>Fabaceae</taxon>
        <taxon>Papilionoideae</taxon>
        <taxon>50 kb inversion clade</taxon>
        <taxon>NPAAA clade</taxon>
        <taxon>Hologalegina</taxon>
        <taxon>IRL clade</taxon>
        <taxon>Trifolieae</taxon>
        <taxon>Trifolium</taxon>
    </lineage>
</organism>
<keyword evidence="1" id="KW-0472">Membrane</keyword>
<proteinExistence type="predicted"/>
<keyword evidence="1" id="KW-0812">Transmembrane</keyword>